<keyword evidence="3 10" id="KW-0808">Transferase</keyword>
<dbReference type="Pfam" id="PF01151">
    <property type="entry name" value="ELO"/>
    <property type="match status" value="1"/>
</dbReference>
<keyword evidence="9 10" id="KW-0275">Fatty acid biosynthesis</keyword>
<evidence type="ECO:0000256" key="8">
    <source>
        <dbReference type="ARBA" id="ARBA00023136"/>
    </source>
</evidence>
<dbReference type="GO" id="GO:0009922">
    <property type="term" value="F:fatty acid elongase activity"/>
    <property type="evidence" value="ECO:0007669"/>
    <property type="project" value="UniProtKB-EC"/>
</dbReference>
<evidence type="ECO:0000256" key="9">
    <source>
        <dbReference type="ARBA" id="ARBA00023160"/>
    </source>
</evidence>
<evidence type="ECO:0000256" key="10">
    <source>
        <dbReference type="RuleBase" id="RU361115"/>
    </source>
</evidence>
<sequence length="68" mass="8178">MILCDDFKTFLPAMVNSGIHVLMYTYYGLSVFGPAVSKYLWWKKYLTIMQLVQKTRFQEHIATGYWFW</sequence>
<evidence type="ECO:0000256" key="7">
    <source>
        <dbReference type="ARBA" id="ARBA00023098"/>
    </source>
</evidence>
<evidence type="ECO:0000256" key="6">
    <source>
        <dbReference type="ARBA" id="ARBA00022989"/>
    </source>
</evidence>
<dbReference type="AlphaFoldDB" id="A0A922SH16"/>
<protein>
    <recommendedName>
        <fullName evidence="10">Elongation of very long chain fatty acids protein</fullName>
        <ecNumber evidence="10">2.3.1.199</ecNumber>
    </recommendedName>
    <alternativeName>
        <fullName evidence="10">Very-long-chain 3-oxoacyl-CoA synthase</fullName>
    </alternativeName>
</protein>
<feature type="transmembrane region" description="Helical" evidence="10">
    <location>
        <begin position="21"/>
        <end position="41"/>
    </location>
</feature>
<keyword evidence="7 10" id="KW-0443">Lipid metabolism</keyword>
<comment type="catalytic activity">
    <reaction evidence="10">
        <text>a very-long-chain acyl-CoA + malonyl-CoA + H(+) = a very-long-chain 3-oxoacyl-CoA + CO2 + CoA</text>
        <dbReference type="Rhea" id="RHEA:32727"/>
        <dbReference type="ChEBI" id="CHEBI:15378"/>
        <dbReference type="ChEBI" id="CHEBI:16526"/>
        <dbReference type="ChEBI" id="CHEBI:57287"/>
        <dbReference type="ChEBI" id="CHEBI:57384"/>
        <dbReference type="ChEBI" id="CHEBI:90725"/>
        <dbReference type="ChEBI" id="CHEBI:90736"/>
        <dbReference type="EC" id="2.3.1.199"/>
    </reaction>
</comment>
<dbReference type="EMBL" id="JACEFF010000418">
    <property type="protein sequence ID" value="KAH9638117.1"/>
    <property type="molecule type" value="Genomic_DNA"/>
</dbReference>
<gene>
    <name evidence="11" type="ORF">HF086_014978</name>
</gene>
<evidence type="ECO:0000256" key="5">
    <source>
        <dbReference type="ARBA" id="ARBA00022832"/>
    </source>
</evidence>
<accession>A0A922SH16</accession>
<dbReference type="PANTHER" id="PTHR11157">
    <property type="entry name" value="FATTY ACID ACYL TRANSFERASE-RELATED"/>
    <property type="match status" value="1"/>
</dbReference>
<organism evidence="11 12">
    <name type="scientific">Spodoptera exigua</name>
    <name type="common">Beet armyworm</name>
    <name type="synonym">Noctua fulgens</name>
    <dbReference type="NCBI Taxonomy" id="7107"/>
    <lineage>
        <taxon>Eukaryota</taxon>
        <taxon>Metazoa</taxon>
        <taxon>Ecdysozoa</taxon>
        <taxon>Arthropoda</taxon>
        <taxon>Hexapoda</taxon>
        <taxon>Insecta</taxon>
        <taxon>Pterygota</taxon>
        <taxon>Neoptera</taxon>
        <taxon>Endopterygota</taxon>
        <taxon>Lepidoptera</taxon>
        <taxon>Glossata</taxon>
        <taxon>Ditrysia</taxon>
        <taxon>Noctuoidea</taxon>
        <taxon>Noctuidae</taxon>
        <taxon>Amphipyrinae</taxon>
        <taxon>Spodoptera</taxon>
    </lineage>
</organism>
<keyword evidence="8 10" id="KW-0472">Membrane</keyword>
<dbReference type="Proteomes" id="UP000814243">
    <property type="component" value="Unassembled WGS sequence"/>
</dbReference>
<dbReference type="PANTHER" id="PTHR11157:SF12">
    <property type="entry name" value="ELONGATION OF VERY LONG CHAIN FATTY ACIDS PROTEIN 4"/>
    <property type="match status" value="1"/>
</dbReference>
<evidence type="ECO:0000256" key="1">
    <source>
        <dbReference type="ARBA" id="ARBA00004141"/>
    </source>
</evidence>
<evidence type="ECO:0000313" key="11">
    <source>
        <dbReference type="EMBL" id="KAH9638117.1"/>
    </source>
</evidence>
<dbReference type="EC" id="2.3.1.199" evidence="10"/>
<keyword evidence="6 10" id="KW-1133">Transmembrane helix</keyword>
<dbReference type="GO" id="GO:0019367">
    <property type="term" value="P:fatty acid elongation, saturated fatty acid"/>
    <property type="evidence" value="ECO:0007669"/>
    <property type="project" value="TreeGrafter"/>
</dbReference>
<dbReference type="InterPro" id="IPR002076">
    <property type="entry name" value="ELO_fam"/>
</dbReference>
<dbReference type="GO" id="GO:0034625">
    <property type="term" value="P:fatty acid elongation, monounsaturated fatty acid"/>
    <property type="evidence" value="ECO:0007669"/>
    <property type="project" value="TreeGrafter"/>
</dbReference>
<keyword evidence="2 10" id="KW-0444">Lipid biosynthesis</keyword>
<dbReference type="GO" id="GO:0030148">
    <property type="term" value="P:sphingolipid biosynthetic process"/>
    <property type="evidence" value="ECO:0007669"/>
    <property type="project" value="TreeGrafter"/>
</dbReference>
<name>A0A922SH16_SPOEX</name>
<dbReference type="GO" id="GO:0034626">
    <property type="term" value="P:fatty acid elongation, polyunsaturated fatty acid"/>
    <property type="evidence" value="ECO:0007669"/>
    <property type="project" value="TreeGrafter"/>
</dbReference>
<proteinExistence type="inferred from homology"/>
<comment type="caution">
    <text evidence="10">Lacks conserved residue(s) required for the propagation of feature annotation.</text>
</comment>
<evidence type="ECO:0000256" key="4">
    <source>
        <dbReference type="ARBA" id="ARBA00022692"/>
    </source>
</evidence>
<dbReference type="GO" id="GO:0042761">
    <property type="term" value="P:very long-chain fatty acid biosynthetic process"/>
    <property type="evidence" value="ECO:0007669"/>
    <property type="project" value="TreeGrafter"/>
</dbReference>
<keyword evidence="5 10" id="KW-0276">Fatty acid metabolism</keyword>
<comment type="similarity">
    <text evidence="10">Belongs to the ELO family.</text>
</comment>
<comment type="subcellular location">
    <subcellularLocation>
        <location evidence="1">Membrane</location>
        <topology evidence="1">Multi-pass membrane protein</topology>
    </subcellularLocation>
</comment>
<evidence type="ECO:0000313" key="12">
    <source>
        <dbReference type="Proteomes" id="UP000814243"/>
    </source>
</evidence>
<dbReference type="GO" id="GO:0005789">
    <property type="term" value="C:endoplasmic reticulum membrane"/>
    <property type="evidence" value="ECO:0007669"/>
    <property type="project" value="TreeGrafter"/>
</dbReference>
<reference evidence="11" key="1">
    <citation type="journal article" date="2021" name="G3 (Bethesda)">
        <title>Genome and transcriptome analysis of the beet armyworm Spodoptera exigua reveals targets for pest control. .</title>
        <authorList>
            <person name="Simon S."/>
            <person name="Breeschoten T."/>
            <person name="Jansen H.J."/>
            <person name="Dirks R.P."/>
            <person name="Schranz M.E."/>
            <person name="Ros V.I.D."/>
        </authorList>
    </citation>
    <scope>NUCLEOTIDE SEQUENCE</scope>
    <source>
        <strain evidence="11">TB_SE_WUR_2020</strain>
    </source>
</reference>
<evidence type="ECO:0000256" key="3">
    <source>
        <dbReference type="ARBA" id="ARBA00022679"/>
    </source>
</evidence>
<comment type="caution">
    <text evidence="11">The sequence shown here is derived from an EMBL/GenBank/DDBJ whole genome shotgun (WGS) entry which is preliminary data.</text>
</comment>
<evidence type="ECO:0000256" key="2">
    <source>
        <dbReference type="ARBA" id="ARBA00022516"/>
    </source>
</evidence>
<keyword evidence="4 10" id="KW-0812">Transmembrane</keyword>